<evidence type="ECO:0000313" key="1">
    <source>
        <dbReference type="Proteomes" id="UP000887565"/>
    </source>
</evidence>
<dbReference type="Proteomes" id="UP000887565">
    <property type="component" value="Unplaced"/>
</dbReference>
<sequence>MATTKTIRELISFLSWLVPDEPTGFVQRTFLVDIKLDQPFFVSNLCAICILLKYLQAKAEIFQA</sequence>
<accession>A0A915KPP5</accession>
<keyword evidence="1" id="KW-1185">Reference proteome</keyword>
<name>A0A915KPP5_ROMCU</name>
<proteinExistence type="predicted"/>
<dbReference type="WBParaSite" id="nRc.2.0.1.t40040-RA">
    <property type="protein sequence ID" value="nRc.2.0.1.t40040-RA"/>
    <property type="gene ID" value="nRc.2.0.1.g40040"/>
</dbReference>
<protein>
    <submittedName>
        <fullName evidence="2">Uncharacterized protein</fullName>
    </submittedName>
</protein>
<reference evidence="2" key="1">
    <citation type="submission" date="2022-11" db="UniProtKB">
        <authorList>
            <consortium name="WormBaseParasite"/>
        </authorList>
    </citation>
    <scope>IDENTIFICATION</scope>
</reference>
<organism evidence="1 2">
    <name type="scientific">Romanomermis culicivorax</name>
    <name type="common">Nematode worm</name>
    <dbReference type="NCBI Taxonomy" id="13658"/>
    <lineage>
        <taxon>Eukaryota</taxon>
        <taxon>Metazoa</taxon>
        <taxon>Ecdysozoa</taxon>
        <taxon>Nematoda</taxon>
        <taxon>Enoplea</taxon>
        <taxon>Dorylaimia</taxon>
        <taxon>Mermithida</taxon>
        <taxon>Mermithoidea</taxon>
        <taxon>Mermithidae</taxon>
        <taxon>Romanomermis</taxon>
    </lineage>
</organism>
<evidence type="ECO:0000313" key="2">
    <source>
        <dbReference type="WBParaSite" id="nRc.2.0.1.t40040-RA"/>
    </source>
</evidence>
<dbReference type="AlphaFoldDB" id="A0A915KPP5"/>